<dbReference type="Gene3D" id="3.10.450.320">
    <property type="entry name" value="Mitochondrial import inner membrane translocase subunit Tim21"/>
    <property type="match status" value="1"/>
</dbReference>
<evidence type="ECO:0000256" key="5">
    <source>
        <dbReference type="ARBA" id="ARBA00022989"/>
    </source>
</evidence>
<dbReference type="PANTHER" id="PTHR13032:SF6">
    <property type="entry name" value="MITOCHONDRIAL IMPORT INNER MEMBRANE TRANSLOCASE SUBUNIT TIM21"/>
    <property type="match status" value="1"/>
</dbReference>
<evidence type="ECO:0000313" key="10">
    <source>
        <dbReference type="Proteomes" id="UP001162162"/>
    </source>
</evidence>
<protein>
    <recommendedName>
        <fullName evidence="8">Mitochondrial import inner membrane translocase subunit Tim21</fullName>
    </recommendedName>
</protein>
<evidence type="ECO:0000256" key="7">
    <source>
        <dbReference type="ARBA" id="ARBA00023136"/>
    </source>
</evidence>
<reference evidence="9" key="1">
    <citation type="journal article" date="2023" name="Insect Mol. Biol.">
        <title>Genome sequencing provides insights into the evolution of gene families encoding plant cell wall-degrading enzymes in longhorned beetles.</title>
        <authorList>
            <person name="Shin N.R."/>
            <person name="Okamura Y."/>
            <person name="Kirsch R."/>
            <person name="Pauchet Y."/>
        </authorList>
    </citation>
    <scope>NUCLEOTIDE SEQUENCE</scope>
    <source>
        <strain evidence="9">AMC_N1</strain>
    </source>
</reference>
<keyword evidence="8" id="KW-0811">Translocation</keyword>
<evidence type="ECO:0000256" key="1">
    <source>
        <dbReference type="ARBA" id="ARBA00004304"/>
    </source>
</evidence>
<keyword evidence="3 8" id="KW-0812">Transmembrane</keyword>
<comment type="subunit">
    <text evidence="8">Component of the TIM23 complex.</text>
</comment>
<keyword evidence="10" id="KW-1185">Reference proteome</keyword>
<keyword evidence="8" id="KW-0999">Mitochondrion inner membrane</keyword>
<dbReference type="InterPro" id="IPR038552">
    <property type="entry name" value="Tim21_IMS_sf"/>
</dbReference>
<keyword evidence="4" id="KW-0809">Transit peptide</keyword>
<keyword evidence="7 8" id="KW-0472">Membrane</keyword>
<dbReference type="GO" id="GO:0030150">
    <property type="term" value="P:protein import into mitochondrial matrix"/>
    <property type="evidence" value="ECO:0007669"/>
    <property type="project" value="UniProtKB-UniRule"/>
</dbReference>
<evidence type="ECO:0000256" key="2">
    <source>
        <dbReference type="ARBA" id="ARBA00010867"/>
    </source>
</evidence>
<comment type="function">
    <text evidence="8">Essential component of the TIM23 complex, a complex that mediates the translocation of transit peptide-containing proteins across the mitochondrial inner membrane.</text>
</comment>
<keyword evidence="5 8" id="KW-1133">Transmembrane helix</keyword>
<feature type="transmembrane region" description="Helical" evidence="8">
    <location>
        <begin position="66"/>
        <end position="87"/>
    </location>
</feature>
<evidence type="ECO:0000313" key="9">
    <source>
        <dbReference type="EMBL" id="KAJ8960947.1"/>
    </source>
</evidence>
<comment type="caution">
    <text evidence="9">The sequence shown here is derived from an EMBL/GenBank/DDBJ whole genome shotgun (WGS) entry which is preliminary data.</text>
</comment>
<dbReference type="InterPro" id="IPR013261">
    <property type="entry name" value="Tim21"/>
</dbReference>
<organism evidence="9 10">
    <name type="scientific">Aromia moschata</name>
    <dbReference type="NCBI Taxonomy" id="1265417"/>
    <lineage>
        <taxon>Eukaryota</taxon>
        <taxon>Metazoa</taxon>
        <taxon>Ecdysozoa</taxon>
        <taxon>Arthropoda</taxon>
        <taxon>Hexapoda</taxon>
        <taxon>Insecta</taxon>
        <taxon>Pterygota</taxon>
        <taxon>Neoptera</taxon>
        <taxon>Endopterygota</taxon>
        <taxon>Coleoptera</taxon>
        <taxon>Polyphaga</taxon>
        <taxon>Cucujiformia</taxon>
        <taxon>Chrysomeloidea</taxon>
        <taxon>Cerambycidae</taxon>
        <taxon>Cerambycinae</taxon>
        <taxon>Callichromatini</taxon>
        <taxon>Aromia</taxon>
    </lineage>
</organism>
<dbReference type="PANTHER" id="PTHR13032">
    <property type="entry name" value="MITOCHONDRIAL IMPORT INNER MEMBRANE TRANSLOCASE SUBUNIT TIM21"/>
    <property type="match status" value="1"/>
</dbReference>
<proteinExistence type="inferred from homology"/>
<name>A0AAV8ZCT0_9CUCU</name>
<keyword evidence="8" id="KW-0653">Protein transport</keyword>
<accession>A0AAV8ZCT0</accession>
<keyword evidence="6 8" id="KW-0496">Mitochondrion</keyword>
<comment type="subcellular location">
    <subcellularLocation>
        <location evidence="8">Mitochondrion inner membrane</location>
        <topology evidence="8">Single-pass membrane protein</topology>
    </subcellularLocation>
    <subcellularLocation>
        <location evidence="1">Mitochondrion membrane</location>
        <topology evidence="1">Single-pass membrane protein</topology>
    </subcellularLocation>
</comment>
<dbReference type="AlphaFoldDB" id="A0AAV8ZCT0"/>
<dbReference type="EMBL" id="JAPWTK010000007">
    <property type="protein sequence ID" value="KAJ8960947.1"/>
    <property type="molecule type" value="Genomic_DNA"/>
</dbReference>
<gene>
    <name evidence="9" type="ORF">NQ318_020247</name>
</gene>
<sequence length="226" mass="25997">MLPVRIIQPFLGNCRPILKYSPILYQELFKRQKSSKESRLATSTRTELDTNVKPLGEKVKETTKTVSYLGIILLGVGVTGTLFYAVFSELFSSKSPNNIYSKAVKKCIADHRVEDKLGYPISAYGEETRRGRRRHVSHAVYTGKDGRQHLRMKFYLKGSFHSGDQRRGKLRIPLPFRRSRRHAQKTPSLWKTTGTKQRRLPVSILLRQTSSSDGIKNNIRLQLFYL</sequence>
<keyword evidence="8" id="KW-0813">Transport</keyword>
<dbReference type="Proteomes" id="UP001162162">
    <property type="component" value="Unassembled WGS sequence"/>
</dbReference>
<evidence type="ECO:0000256" key="3">
    <source>
        <dbReference type="ARBA" id="ARBA00022692"/>
    </source>
</evidence>
<evidence type="ECO:0000256" key="8">
    <source>
        <dbReference type="RuleBase" id="RU367142"/>
    </source>
</evidence>
<comment type="similarity">
    <text evidence="2 8">Belongs to the TIM21 family.</text>
</comment>
<evidence type="ECO:0000256" key="4">
    <source>
        <dbReference type="ARBA" id="ARBA00022946"/>
    </source>
</evidence>
<dbReference type="Pfam" id="PF08294">
    <property type="entry name" value="TIM21"/>
    <property type="match status" value="1"/>
</dbReference>
<evidence type="ECO:0000256" key="6">
    <source>
        <dbReference type="ARBA" id="ARBA00023128"/>
    </source>
</evidence>
<dbReference type="GO" id="GO:0005744">
    <property type="term" value="C:TIM23 mitochondrial import inner membrane translocase complex"/>
    <property type="evidence" value="ECO:0007669"/>
    <property type="project" value="UniProtKB-UniRule"/>
</dbReference>